<dbReference type="Proteomes" id="UP001140074">
    <property type="component" value="Unassembled WGS sequence"/>
</dbReference>
<evidence type="ECO:0000313" key="4">
    <source>
        <dbReference type="Proteomes" id="UP001140074"/>
    </source>
</evidence>
<organism evidence="3 4">
    <name type="scientific">Coemansia aciculifera</name>
    <dbReference type="NCBI Taxonomy" id="417176"/>
    <lineage>
        <taxon>Eukaryota</taxon>
        <taxon>Fungi</taxon>
        <taxon>Fungi incertae sedis</taxon>
        <taxon>Zoopagomycota</taxon>
        <taxon>Kickxellomycotina</taxon>
        <taxon>Kickxellomycetes</taxon>
        <taxon>Kickxellales</taxon>
        <taxon>Kickxellaceae</taxon>
        <taxon>Coemansia</taxon>
    </lineage>
</organism>
<dbReference type="Pfam" id="PF01713">
    <property type="entry name" value="Smr"/>
    <property type="match status" value="1"/>
</dbReference>
<evidence type="ECO:0000259" key="2">
    <source>
        <dbReference type="PROSITE" id="PS50828"/>
    </source>
</evidence>
<keyword evidence="4" id="KW-1185">Reference proteome</keyword>
<dbReference type="InterPro" id="IPR052772">
    <property type="entry name" value="Endo/PolyKinase_Domain-Protein"/>
</dbReference>
<feature type="region of interest" description="Disordered" evidence="1">
    <location>
        <begin position="207"/>
        <end position="226"/>
    </location>
</feature>
<name>A0A9W8IVA9_9FUNG</name>
<dbReference type="Gene3D" id="3.30.1370.110">
    <property type="match status" value="1"/>
</dbReference>
<dbReference type="GO" id="GO:0005634">
    <property type="term" value="C:nucleus"/>
    <property type="evidence" value="ECO:0007669"/>
    <property type="project" value="TreeGrafter"/>
</dbReference>
<evidence type="ECO:0000313" key="3">
    <source>
        <dbReference type="EMBL" id="KAJ2866943.1"/>
    </source>
</evidence>
<dbReference type="InterPro" id="IPR036063">
    <property type="entry name" value="Smr_dom_sf"/>
</dbReference>
<dbReference type="PANTHER" id="PTHR46535">
    <property type="entry name" value="NEDD4-BINDING PROTEIN 2"/>
    <property type="match status" value="1"/>
</dbReference>
<dbReference type="PROSITE" id="PS50828">
    <property type="entry name" value="SMR"/>
    <property type="match status" value="1"/>
</dbReference>
<gene>
    <name evidence="3" type="ORF">GGH94_001214</name>
</gene>
<feature type="domain" description="Smr" evidence="2">
    <location>
        <begin position="486"/>
        <end position="558"/>
    </location>
</feature>
<reference evidence="3" key="1">
    <citation type="submission" date="2022-07" db="EMBL/GenBank/DDBJ databases">
        <title>Phylogenomic reconstructions and comparative analyses of Kickxellomycotina fungi.</title>
        <authorList>
            <person name="Reynolds N.K."/>
            <person name="Stajich J.E."/>
            <person name="Barry K."/>
            <person name="Grigoriev I.V."/>
            <person name="Crous P."/>
            <person name="Smith M.E."/>
        </authorList>
    </citation>
    <scope>NUCLEOTIDE SEQUENCE</scope>
    <source>
        <strain evidence="3">RSA 476</strain>
    </source>
</reference>
<evidence type="ECO:0000256" key="1">
    <source>
        <dbReference type="SAM" id="MobiDB-lite"/>
    </source>
</evidence>
<dbReference type="EMBL" id="JANBUY010000028">
    <property type="protein sequence ID" value="KAJ2866943.1"/>
    <property type="molecule type" value="Genomic_DNA"/>
</dbReference>
<dbReference type="GO" id="GO:0004519">
    <property type="term" value="F:endonuclease activity"/>
    <property type="evidence" value="ECO:0007669"/>
    <property type="project" value="TreeGrafter"/>
</dbReference>
<proteinExistence type="predicted"/>
<comment type="caution">
    <text evidence="3">The sequence shown here is derived from an EMBL/GenBank/DDBJ whole genome shotgun (WGS) entry which is preliminary data.</text>
</comment>
<dbReference type="PANTHER" id="PTHR46535:SF1">
    <property type="entry name" value="NEDD4-BINDING PROTEIN 2"/>
    <property type="match status" value="1"/>
</dbReference>
<accession>A0A9W8IVA9</accession>
<dbReference type="SUPFAM" id="SSF160443">
    <property type="entry name" value="SMR domain-like"/>
    <property type="match status" value="1"/>
</dbReference>
<dbReference type="CDD" id="cd14279">
    <property type="entry name" value="CUE"/>
    <property type="match status" value="1"/>
</dbReference>
<feature type="region of interest" description="Disordered" evidence="1">
    <location>
        <begin position="279"/>
        <end position="303"/>
    </location>
</feature>
<dbReference type="InterPro" id="IPR002625">
    <property type="entry name" value="Smr_dom"/>
</dbReference>
<sequence length="563" mass="61477">MVTLAWLISEYGKVVDKELITSIWAEQGFDQAKCHNIIHMLSGGSDESCSNSTITPTSAKCSTSSRTSAPWSEVLSVGSSQSSNGVASNGNGGWLSPHERLGSARPEAIRSLDALLDFLRTCFPECGIDYLRVEVNRMFGAGRSSTNLQVDPIEAIDMISNALYNDMEAVDNQQYRQLSSEPPSASHPADTSLASIEAQYTVPGCKPAREWKKPSGSKRRPVSAAPTPANVWRTIDTELDSLCQMFPMLSTGAVRSTYHTHAADVNQTVAALTSMVEHAERQKPRTSSDVLKKLKSPPGHSEKRLRETVSALRMMFPDYSDDVLAQAAAKSIDANAAAERLLQASTPPPVGEKTSTSKSRKINWQRADLSNHHIAASPSITMVDRDPAERLPLSALASDAREWVRSHSADAAYCREHAAALFAERNALYTKAAHAYSRRSARGAHSGTALYYSSEGHKCDASARVWRMRAAQAAVAAMRRNDSNLVDLHGLTRMEALAVVQDELVAWYARDRSRPLRIVTGLGSHSVDGRARLHPAVIRVLRDSGWRFSENPGYIEVLGKGRP</sequence>
<dbReference type="AlphaFoldDB" id="A0A9W8IVA9"/>
<dbReference type="SMART" id="SM00463">
    <property type="entry name" value="SMR"/>
    <property type="match status" value="1"/>
</dbReference>
<protein>
    <recommendedName>
        <fullName evidence="2">Smr domain-containing protein</fullName>
    </recommendedName>
</protein>
<feature type="region of interest" description="Disordered" evidence="1">
    <location>
        <begin position="45"/>
        <end position="65"/>
    </location>
</feature>